<proteinExistence type="predicted"/>
<dbReference type="GO" id="GO:0004519">
    <property type="term" value="F:endonuclease activity"/>
    <property type="evidence" value="ECO:0007669"/>
    <property type="project" value="UniProtKB-KW"/>
</dbReference>
<keyword evidence="1" id="KW-0540">Nuclease</keyword>
<protein>
    <submittedName>
        <fullName evidence="1">His-Me finger endonuclease beta4-alpha2 domain</fullName>
    </submittedName>
</protein>
<evidence type="ECO:0000313" key="1">
    <source>
        <dbReference type="EMBL" id="DAF58880.1"/>
    </source>
</evidence>
<accession>A0A8S5T6Z2</accession>
<name>A0A8S5T6Z2_9CAUD</name>
<keyword evidence="1" id="KW-0255">Endonuclease</keyword>
<organism evidence="1">
    <name type="scientific">Siphoviridae sp. ctxMM9</name>
    <dbReference type="NCBI Taxonomy" id="2827973"/>
    <lineage>
        <taxon>Viruses</taxon>
        <taxon>Duplodnaviria</taxon>
        <taxon>Heunggongvirae</taxon>
        <taxon>Uroviricota</taxon>
        <taxon>Caudoviricetes</taxon>
    </lineage>
</organism>
<keyword evidence="1" id="KW-0378">Hydrolase</keyword>
<sequence length="142" mass="16734">MRDFDHVMQKTLREYPLYSCIVDCKIHGCSNLEIQKALQDEFGFTHSIEYISALWRNKIPKLIAETASEEWLLWYYTEKARGVWKKCNRCGQIKLAYSRFFSINKTSKDGWYSICKKCRNSKKQGVNANAKYITRASLLQNM</sequence>
<dbReference type="EMBL" id="BK032759">
    <property type="protein sequence ID" value="DAF58880.1"/>
    <property type="molecule type" value="Genomic_DNA"/>
</dbReference>
<reference evidence="1" key="1">
    <citation type="journal article" date="2021" name="Proc. Natl. Acad. Sci. U.S.A.">
        <title>A Catalog of Tens of Thousands of Viruses from Human Metagenomes Reveals Hidden Associations with Chronic Diseases.</title>
        <authorList>
            <person name="Tisza M.J."/>
            <person name="Buck C.B."/>
        </authorList>
    </citation>
    <scope>NUCLEOTIDE SEQUENCE</scope>
    <source>
        <strain evidence="1">CtxMM9</strain>
    </source>
</reference>